<protein>
    <submittedName>
        <fullName evidence="1">Uncharacterized protein</fullName>
    </submittedName>
</protein>
<gene>
    <name evidence="1" type="ordered locus">Strop_2071</name>
</gene>
<dbReference type="eggNOG" id="COG4451">
    <property type="taxonomic scope" value="Bacteria"/>
</dbReference>
<evidence type="ECO:0000313" key="2">
    <source>
        <dbReference type="Proteomes" id="UP000000235"/>
    </source>
</evidence>
<dbReference type="KEGG" id="stp:Strop_2071"/>
<reference evidence="2" key="1">
    <citation type="journal article" date="2007" name="Proc. Natl. Acad. Sci. U.S.A.">
        <title>Genome sequencing reveals complex secondary metabolome in the marine actinomycete Salinispora tropica.</title>
        <authorList>
            <person name="Udwary D.W."/>
            <person name="Zeigler L."/>
            <person name="Asolkar R.N."/>
            <person name="Singan V."/>
            <person name="Lapidus A."/>
            <person name="Fenical W."/>
            <person name="Jensen P.R."/>
            <person name="Moore B.S."/>
        </authorList>
    </citation>
    <scope>NUCLEOTIDE SEQUENCE [LARGE SCALE GENOMIC DNA]</scope>
    <source>
        <strain evidence="2">ATCC BAA-916 / DSM 44818 / CNB-440</strain>
    </source>
</reference>
<dbReference type="AlphaFoldDB" id="A4X6M2"/>
<keyword evidence="2" id="KW-1185">Reference proteome</keyword>
<dbReference type="EMBL" id="CP000667">
    <property type="protein sequence ID" value="ABP54522.1"/>
    <property type="molecule type" value="Genomic_DNA"/>
</dbReference>
<accession>A4X6M2</accession>
<organism evidence="1 2">
    <name type="scientific">Salinispora tropica (strain ATCC BAA-916 / DSM 44818 / JCM 13857 / NBRC 105044 / CNB-440)</name>
    <dbReference type="NCBI Taxonomy" id="369723"/>
    <lineage>
        <taxon>Bacteria</taxon>
        <taxon>Bacillati</taxon>
        <taxon>Actinomycetota</taxon>
        <taxon>Actinomycetes</taxon>
        <taxon>Micromonosporales</taxon>
        <taxon>Micromonosporaceae</taxon>
        <taxon>Salinispora</taxon>
    </lineage>
</organism>
<dbReference type="Proteomes" id="UP000000235">
    <property type="component" value="Chromosome"/>
</dbReference>
<name>A4X6M2_SALTO</name>
<proteinExistence type="predicted"/>
<sequence length="408" mass="43969">MVRALRGGSGSLRAARVVVWLPIGCDNPGMDDSDQGIDRAVAGADFVEWNFSIMASGSPWRIEEGMTQLLAHQGAEGFGPSLAVAAREDARVIQELGRRKTPTAMAALRAFQAMSPVDTQRELAGLHADRLVRQGVPDPSWASTIGRVRVEGCWWAHDPFDETAFVLCVFSYDGDDEHGILAMIDLAVDGGLFRELTLGMDVEVLRDVLRRADGVDGLVTEPVDPAYARRLFEDAVVTSDEVLEDRDYQPNPAPAVYRKMRALTLARARALSIAAAPPDPLPDSVDVELMKRAFLASSFGAKLPGGDATSQAVDLFVEQLTDRACCHPMRLGPRRVMAALGLPGLTRDAIGDPDVSDILLDVVQAWAAWTAAERGLSRDATERLQRACEQACARLRSTGSGGTAAHLA</sequence>
<dbReference type="HOGENOM" id="CLU_733393_0_0_11"/>
<evidence type="ECO:0000313" key="1">
    <source>
        <dbReference type="EMBL" id="ABP54522.1"/>
    </source>
</evidence>